<sequence>MISEFPWLTAIIAFPIVAALAIPAIPDTNGKTVRLYALGIGILELGLIIYTFATQYDFNNPNLQLVERYSWIPQLGLNWSLGTDGLSMPLVVLTGFVTTLAIFAAWNITIKPRLFYGLMLLMYGAQISVFLAQDLLMFFMLWELELVPVYLLISIWGGGQRFYAATKFILYTALASIFILLSALGLAFYGDTVTFDIAELGLKEYPIGLELLAYAGFLIAFGVKLPIFPFHTWLPDAHGEAPAPGSMILAGVLLKMGGYALIRFNAEMLPHAHVYFAPVLAILGVVNIIYGALAAFSQDNLKRRLAYSSISHMGFVLIGISSFTALGINGAMLQMISHGGIAAVLFFLAGVIYERTHTLSMDKMGGMAKSMPSTFALFTFASMASLALPGMSGFVSELSIFLGLTTSDVYDSGFKTLVIFLSAVGLLITPIYLLSMLRRVFFGKLESNGEICWDAKPRELAIAFSLLIPIIGIGLYPKLATQTYDITTAAVAAHLREALPTAVAERKDTSLYAQSIEWKSQTANASPVISSKLVGIANR</sequence>
<dbReference type="PANTHER" id="PTHR43507:SF21">
    <property type="entry name" value="NAD(P)H-QUINONE OXIDOREDUCTASE CHAIN 4, CHLOROPLASTIC"/>
    <property type="match status" value="1"/>
</dbReference>
<dbReference type="InterPro" id="IPR001750">
    <property type="entry name" value="ND/Mrp_TM"/>
</dbReference>
<dbReference type="EMBL" id="PVWO01000583">
    <property type="protein sequence ID" value="PSB42497.1"/>
    <property type="molecule type" value="Genomic_DNA"/>
</dbReference>
<dbReference type="GO" id="GO:0003954">
    <property type="term" value="F:NADH dehydrogenase activity"/>
    <property type="evidence" value="ECO:0007669"/>
    <property type="project" value="TreeGrafter"/>
</dbReference>
<dbReference type="GO" id="GO:0015990">
    <property type="term" value="P:electron transport coupled proton transport"/>
    <property type="evidence" value="ECO:0007669"/>
    <property type="project" value="TreeGrafter"/>
</dbReference>
<dbReference type="GO" id="GO:0008137">
    <property type="term" value="F:NADH dehydrogenase (ubiquinone) activity"/>
    <property type="evidence" value="ECO:0007669"/>
    <property type="project" value="InterPro"/>
</dbReference>
<evidence type="ECO:0000256" key="10">
    <source>
        <dbReference type="ARBA" id="ARBA00023136"/>
    </source>
</evidence>
<evidence type="ECO:0000256" key="12">
    <source>
        <dbReference type="ARBA" id="ARBA00047726"/>
    </source>
</evidence>
<evidence type="ECO:0000256" key="15">
    <source>
        <dbReference type="RuleBase" id="RU000320"/>
    </source>
</evidence>
<evidence type="ECO:0000256" key="8">
    <source>
        <dbReference type="ARBA" id="ARBA00022989"/>
    </source>
</evidence>
<dbReference type="EC" id="7.1.1.-" evidence="14"/>
<evidence type="ECO:0000256" key="9">
    <source>
        <dbReference type="ARBA" id="ARBA00023027"/>
    </source>
</evidence>
<dbReference type="InterPro" id="IPR010227">
    <property type="entry name" value="NADH_Q_OxRdtase_chainM/4"/>
</dbReference>
<name>A0A2T1FBV2_9CYAN</name>
<dbReference type="InterPro" id="IPR003918">
    <property type="entry name" value="NADH_UbQ_OxRdtase"/>
</dbReference>
<keyword evidence="7 14" id="KW-1278">Translocase</keyword>
<comment type="function">
    <text evidence="11 14">NDH-1 shuttles electrons from NAD(P)H, via FMN and iron-sulfur (Fe-S) centers, to quinones in the respiratory chain. The immediate electron acceptor for the enzyme in this species is believed to be plastoquinone. Couples the redox reaction to proton translocation (for every two electrons transferred, four hydrogen ions are translocated across the cytoplasmic membrane), and thus conserves the redox energy in a proton gradient.</text>
</comment>
<feature type="transmembrane region" description="Helical" evidence="14">
    <location>
        <begin position="33"/>
        <end position="53"/>
    </location>
</feature>
<feature type="transmembrane region" description="Helical" evidence="14">
    <location>
        <begin position="416"/>
        <end position="437"/>
    </location>
</feature>
<evidence type="ECO:0000256" key="6">
    <source>
        <dbReference type="ARBA" id="ARBA00022957"/>
    </source>
</evidence>
<dbReference type="AlphaFoldDB" id="A0A2T1FBV2"/>
<keyword evidence="4 14" id="KW-0874">Quinone</keyword>
<feature type="transmembrane region" description="Helical" evidence="14">
    <location>
        <begin position="168"/>
        <end position="189"/>
    </location>
</feature>
<dbReference type="NCBIfam" id="NF009212">
    <property type="entry name" value="PRK12561.1"/>
    <property type="match status" value="1"/>
</dbReference>
<protein>
    <recommendedName>
        <fullName evidence="14">NAD(P)H-quinone oxidoreductase chain 4</fullName>
        <ecNumber evidence="14">7.1.1.-</ecNumber>
    </recommendedName>
    <alternativeName>
        <fullName evidence="14">NAD(P)H dehydrogenase I, chain 4</fullName>
    </alternativeName>
    <alternativeName>
        <fullName evidence="14">NDH-1, chain 4</fullName>
    </alternativeName>
</protein>
<dbReference type="GO" id="GO:0031676">
    <property type="term" value="C:plasma membrane-derived thylakoid membrane"/>
    <property type="evidence" value="ECO:0007669"/>
    <property type="project" value="UniProtKB-SubCell"/>
</dbReference>
<evidence type="ECO:0000313" key="17">
    <source>
        <dbReference type="EMBL" id="PSB42497.1"/>
    </source>
</evidence>
<feature type="transmembrane region" description="Helical" evidence="14">
    <location>
        <begin position="274"/>
        <end position="293"/>
    </location>
</feature>
<dbReference type="GO" id="GO:0048039">
    <property type="term" value="F:ubiquinone binding"/>
    <property type="evidence" value="ECO:0007669"/>
    <property type="project" value="TreeGrafter"/>
</dbReference>
<keyword evidence="10 14" id="KW-0472">Membrane</keyword>
<keyword evidence="18" id="KW-1185">Reference proteome</keyword>
<proteinExistence type="inferred from homology"/>
<evidence type="ECO:0000256" key="2">
    <source>
        <dbReference type="ARBA" id="ARBA00009025"/>
    </source>
</evidence>
<dbReference type="Pfam" id="PF00361">
    <property type="entry name" value="Proton_antipo_M"/>
    <property type="match status" value="1"/>
</dbReference>
<keyword evidence="14" id="KW-0793">Thylakoid</keyword>
<organism evidence="17 18">
    <name type="scientific">Chamaesiphon polymorphus CCALA 037</name>
    <dbReference type="NCBI Taxonomy" id="2107692"/>
    <lineage>
        <taxon>Bacteria</taxon>
        <taxon>Bacillati</taxon>
        <taxon>Cyanobacteriota</taxon>
        <taxon>Cyanophyceae</taxon>
        <taxon>Gomontiellales</taxon>
        <taxon>Chamaesiphonaceae</taxon>
        <taxon>Chamaesiphon</taxon>
    </lineage>
</organism>
<dbReference type="InterPro" id="IPR022997">
    <property type="entry name" value="NADH_Q_OxRdtase_chain4"/>
</dbReference>
<evidence type="ECO:0000313" key="18">
    <source>
        <dbReference type="Proteomes" id="UP000238937"/>
    </source>
</evidence>
<keyword evidence="5 14" id="KW-0521">NADP</keyword>
<dbReference type="NCBIfam" id="TIGR01972">
    <property type="entry name" value="NDH_I_M"/>
    <property type="match status" value="1"/>
</dbReference>
<evidence type="ECO:0000256" key="13">
    <source>
        <dbReference type="ARBA" id="ARBA00048026"/>
    </source>
</evidence>
<evidence type="ECO:0000259" key="16">
    <source>
        <dbReference type="Pfam" id="PF00361"/>
    </source>
</evidence>
<evidence type="ECO:0000256" key="1">
    <source>
        <dbReference type="ARBA" id="ARBA00004127"/>
    </source>
</evidence>
<evidence type="ECO:0000256" key="4">
    <source>
        <dbReference type="ARBA" id="ARBA00022719"/>
    </source>
</evidence>
<evidence type="ECO:0000256" key="5">
    <source>
        <dbReference type="ARBA" id="ARBA00022857"/>
    </source>
</evidence>
<feature type="domain" description="NADH:quinone oxidoreductase/Mrp antiporter transmembrane" evidence="16">
    <location>
        <begin position="132"/>
        <end position="410"/>
    </location>
</feature>
<keyword evidence="8 14" id="KW-1133">Transmembrane helix</keyword>
<dbReference type="RefSeq" id="WP_106312150.1">
    <property type="nucleotide sequence ID" value="NZ_PVWO01000583.1"/>
</dbReference>
<dbReference type="Proteomes" id="UP000238937">
    <property type="component" value="Unassembled WGS sequence"/>
</dbReference>
<feature type="transmembrane region" description="Helical" evidence="14">
    <location>
        <begin position="114"/>
        <end position="132"/>
    </location>
</feature>
<comment type="subcellular location">
    <subcellularLocation>
        <location evidence="14">Cellular thylakoid membrane</location>
        <topology evidence="14">Multi-pass membrane protein</topology>
    </subcellularLocation>
    <subcellularLocation>
        <location evidence="1">Endomembrane system</location>
        <topology evidence="1">Multi-pass membrane protein</topology>
    </subcellularLocation>
    <subcellularLocation>
        <location evidence="15">Membrane</location>
        <topology evidence="15">Multi-pass membrane protein</topology>
    </subcellularLocation>
</comment>
<evidence type="ECO:0000256" key="11">
    <source>
        <dbReference type="ARBA" id="ARBA00025624"/>
    </source>
</evidence>
<evidence type="ECO:0000256" key="7">
    <source>
        <dbReference type="ARBA" id="ARBA00022967"/>
    </source>
</evidence>
<dbReference type="GO" id="GO:0016655">
    <property type="term" value="F:oxidoreductase activity, acting on NAD(P)H, quinone or similar compound as acceptor"/>
    <property type="evidence" value="ECO:0007669"/>
    <property type="project" value="UniProtKB-UniRule"/>
</dbReference>
<comment type="caution">
    <text evidence="14">Lacks conserved residue(s) required for the propagation of feature annotation.</text>
</comment>
<feature type="transmembrane region" description="Helical" evidence="14">
    <location>
        <begin position="305"/>
        <end position="326"/>
    </location>
</feature>
<evidence type="ECO:0000256" key="14">
    <source>
        <dbReference type="HAMAP-Rule" id="MF_00491"/>
    </source>
</evidence>
<evidence type="ECO:0000256" key="3">
    <source>
        <dbReference type="ARBA" id="ARBA00022692"/>
    </source>
</evidence>
<feature type="transmembrane region" description="Helical" evidence="14">
    <location>
        <begin position="374"/>
        <end position="396"/>
    </location>
</feature>
<keyword evidence="6 14" id="KW-0618">Plastoquinone</keyword>
<keyword evidence="3 14" id="KW-0812">Transmembrane</keyword>
<comment type="catalytic activity">
    <reaction evidence="13 14">
        <text>a plastoquinone + NADH + (n+1) H(+)(in) = a plastoquinol + NAD(+) + n H(+)(out)</text>
        <dbReference type="Rhea" id="RHEA:42608"/>
        <dbReference type="Rhea" id="RHEA-COMP:9561"/>
        <dbReference type="Rhea" id="RHEA-COMP:9562"/>
        <dbReference type="ChEBI" id="CHEBI:15378"/>
        <dbReference type="ChEBI" id="CHEBI:17757"/>
        <dbReference type="ChEBI" id="CHEBI:57540"/>
        <dbReference type="ChEBI" id="CHEBI:57945"/>
        <dbReference type="ChEBI" id="CHEBI:62192"/>
    </reaction>
</comment>
<accession>A0A2T1FBV2</accession>
<feature type="transmembrane region" description="Helical" evidence="14">
    <location>
        <begin position="209"/>
        <end position="230"/>
    </location>
</feature>
<comment type="similarity">
    <text evidence="2 14">Belongs to the complex I subunit 4 family.</text>
</comment>
<keyword evidence="9 14" id="KW-0520">NAD</keyword>
<gene>
    <name evidence="14" type="primary">ndhD</name>
    <name evidence="17" type="ORF">C7B77_26680</name>
</gene>
<reference evidence="17 18" key="1">
    <citation type="submission" date="2018-03" db="EMBL/GenBank/DDBJ databases">
        <title>The ancient ancestry and fast evolution of plastids.</title>
        <authorList>
            <person name="Moore K.R."/>
            <person name="Magnabosco C."/>
            <person name="Momper L."/>
            <person name="Gold D.A."/>
            <person name="Bosak T."/>
            <person name="Fournier G.P."/>
        </authorList>
    </citation>
    <scope>NUCLEOTIDE SEQUENCE [LARGE SCALE GENOMIC DNA]</scope>
    <source>
        <strain evidence="17 18">CCALA 037</strain>
    </source>
</reference>
<dbReference type="OrthoDB" id="9811718at2"/>
<comment type="caution">
    <text evidence="17">The sequence shown here is derived from an EMBL/GenBank/DDBJ whole genome shotgun (WGS) entry which is preliminary data.</text>
</comment>
<dbReference type="HAMAP" id="MF_00491">
    <property type="entry name" value="NDH1_NuoM"/>
    <property type="match status" value="1"/>
</dbReference>
<feature type="transmembrane region" description="Helical" evidence="14">
    <location>
        <begin position="86"/>
        <end position="107"/>
    </location>
</feature>
<comment type="catalytic activity">
    <reaction evidence="12 14">
        <text>a plastoquinone + NADPH + (n+1) H(+)(in) = a plastoquinol + NADP(+) + n H(+)(out)</text>
        <dbReference type="Rhea" id="RHEA:42612"/>
        <dbReference type="Rhea" id="RHEA-COMP:9561"/>
        <dbReference type="Rhea" id="RHEA-COMP:9562"/>
        <dbReference type="ChEBI" id="CHEBI:15378"/>
        <dbReference type="ChEBI" id="CHEBI:17757"/>
        <dbReference type="ChEBI" id="CHEBI:57783"/>
        <dbReference type="ChEBI" id="CHEBI:58349"/>
        <dbReference type="ChEBI" id="CHEBI:62192"/>
    </reaction>
</comment>
<feature type="transmembrane region" description="Helical" evidence="14">
    <location>
        <begin position="332"/>
        <end position="353"/>
    </location>
</feature>
<dbReference type="GO" id="GO:0042773">
    <property type="term" value="P:ATP synthesis coupled electron transport"/>
    <property type="evidence" value="ECO:0007669"/>
    <property type="project" value="InterPro"/>
</dbReference>
<dbReference type="PANTHER" id="PTHR43507">
    <property type="entry name" value="NADH-UBIQUINONE OXIDOREDUCTASE CHAIN 4"/>
    <property type="match status" value="1"/>
</dbReference>
<feature type="transmembrane region" description="Helical" evidence="14">
    <location>
        <begin position="6"/>
        <end position="26"/>
    </location>
</feature>
<dbReference type="PRINTS" id="PR01437">
    <property type="entry name" value="NUOXDRDTASE4"/>
</dbReference>
<dbReference type="GO" id="GO:0012505">
    <property type="term" value="C:endomembrane system"/>
    <property type="evidence" value="ECO:0007669"/>
    <property type="project" value="UniProtKB-SubCell"/>
</dbReference>